<comment type="similarity">
    <text evidence="1">Belongs to the helicase family.</text>
</comment>
<sequence length="147" mass="16547">MSTVNSQLNHESFGGKVIIFGGDFRQVPLVVPKGRQEDVQIVDTLDADIRKEFAEWLLKIGEGHIPEITHDSGYISLPSDIILKNNILQELINFVYPELSTRSQDAMYLIKRGILAPRNNEVDTLNTEILAQFPGEETIYYSADALN</sequence>
<keyword evidence="1" id="KW-0067">ATP-binding</keyword>
<evidence type="ECO:0000313" key="3">
    <source>
        <dbReference type="EMBL" id="CAG8468820.1"/>
    </source>
</evidence>
<dbReference type="GO" id="GO:0043139">
    <property type="term" value="F:5'-3' DNA helicase activity"/>
    <property type="evidence" value="ECO:0007669"/>
    <property type="project" value="UniProtKB-EC"/>
</dbReference>
<keyword evidence="1" id="KW-0378">Hydrolase</keyword>
<dbReference type="GO" id="GO:0006310">
    <property type="term" value="P:DNA recombination"/>
    <property type="evidence" value="ECO:0007669"/>
    <property type="project" value="UniProtKB-KW"/>
</dbReference>
<dbReference type="EMBL" id="CAJVPV010000676">
    <property type="protein sequence ID" value="CAG8468820.1"/>
    <property type="molecule type" value="Genomic_DNA"/>
</dbReference>
<keyword evidence="1" id="KW-0234">DNA repair</keyword>
<dbReference type="Proteomes" id="UP000789342">
    <property type="component" value="Unassembled WGS sequence"/>
</dbReference>
<dbReference type="GO" id="GO:0016787">
    <property type="term" value="F:hydrolase activity"/>
    <property type="evidence" value="ECO:0007669"/>
    <property type="project" value="UniProtKB-KW"/>
</dbReference>
<comment type="catalytic activity">
    <reaction evidence="1">
        <text>ATP + H2O = ADP + phosphate + H(+)</text>
        <dbReference type="Rhea" id="RHEA:13065"/>
        <dbReference type="ChEBI" id="CHEBI:15377"/>
        <dbReference type="ChEBI" id="CHEBI:15378"/>
        <dbReference type="ChEBI" id="CHEBI:30616"/>
        <dbReference type="ChEBI" id="CHEBI:43474"/>
        <dbReference type="ChEBI" id="CHEBI:456216"/>
        <dbReference type="EC" id="5.6.2.3"/>
    </reaction>
</comment>
<dbReference type="PANTHER" id="PTHR10492:SF57">
    <property type="entry name" value="ATP-DEPENDENT DNA HELICASE"/>
    <property type="match status" value="1"/>
</dbReference>
<proteinExistence type="inferred from homology"/>
<dbReference type="PANTHER" id="PTHR10492">
    <property type="match status" value="1"/>
</dbReference>
<dbReference type="GO" id="GO:0000723">
    <property type="term" value="P:telomere maintenance"/>
    <property type="evidence" value="ECO:0007669"/>
    <property type="project" value="InterPro"/>
</dbReference>
<dbReference type="EC" id="5.6.2.3" evidence="1"/>
<keyword evidence="1" id="KW-0347">Helicase</keyword>
<keyword evidence="1" id="KW-0233">DNA recombination</keyword>
<name>A0A9N8VWF3_9GLOM</name>
<feature type="domain" description="DNA helicase Pif1-like DEAD-box helicase" evidence="2">
    <location>
        <begin position="3"/>
        <end position="38"/>
    </location>
</feature>
<comment type="cofactor">
    <cofactor evidence="1">
        <name>Mg(2+)</name>
        <dbReference type="ChEBI" id="CHEBI:18420"/>
    </cofactor>
</comment>
<evidence type="ECO:0000256" key="1">
    <source>
        <dbReference type="RuleBase" id="RU363044"/>
    </source>
</evidence>
<keyword evidence="4" id="KW-1185">Reference proteome</keyword>
<reference evidence="3" key="1">
    <citation type="submission" date="2021-06" db="EMBL/GenBank/DDBJ databases">
        <authorList>
            <person name="Kallberg Y."/>
            <person name="Tangrot J."/>
            <person name="Rosling A."/>
        </authorList>
    </citation>
    <scope>NUCLEOTIDE SEQUENCE</scope>
    <source>
        <strain evidence="3">CL551</strain>
    </source>
</reference>
<dbReference type="GO" id="GO:0006281">
    <property type="term" value="P:DNA repair"/>
    <property type="evidence" value="ECO:0007669"/>
    <property type="project" value="UniProtKB-KW"/>
</dbReference>
<organism evidence="3 4">
    <name type="scientific">Acaulospora morrowiae</name>
    <dbReference type="NCBI Taxonomy" id="94023"/>
    <lineage>
        <taxon>Eukaryota</taxon>
        <taxon>Fungi</taxon>
        <taxon>Fungi incertae sedis</taxon>
        <taxon>Mucoromycota</taxon>
        <taxon>Glomeromycotina</taxon>
        <taxon>Glomeromycetes</taxon>
        <taxon>Diversisporales</taxon>
        <taxon>Acaulosporaceae</taxon>
        <taxon>Acaulospora</taxon>
    </lineage>
</organism>
<keyword evidence="1" id="KW-0227">DNA damage</keyword>
<dbReference type="AlphaFoldDB" id="A0A9N8VWF3"/>
<dbReference type="OrthoDB" id="3691720at2759"/>
<dbReference type="Pfam" id="PF05970">
    <property type="entry name" value="PIF1"/>
    <property type="match status" value="1"/>
</dbReference>
<protein>
    <recommendedName>
        <fullName evidence="1">ATP-dependent DNA helicase</fullName>
        <ecNumber evidence="1">5.6.2.3</ecNumber>
    </recommendedName>
</protein>
<evidence type="ECO:0000259" key="2">
    <source>
        <dbReference type="Pfam" id="PF05970"/>
    </source>
</evidence>
<comment type="caution">
    <text evidence="3">The sequence shown here is derived from an EMBL/GenBank/DDBJ whole genome shotgun (WGS) entry which is preliminary data.</text>
</comment>
<accession>A0A9N8VWF3</accession>
<keyword evidence="1" id="KW-0547">Nucleotide-binding</keyword>
<dbReference type="GO" id="GO:0005524">
    <property type="term" value="F:ATP binding"/>
    <property type="evidence" value="ECO:0007669"/>
    <property type="project" value="UniProtKB-KW"/>
</dbReference>
<dbReference type="InterPro" id="IPR010285">
    <property type="entry name" value="DNA_helicase_pif1-like_DEAD"/>
</dbReference>
<gene>
    <name evidence="3" type="ORF">AMORRO_LOCUS1757</name>
</gene>
<evidence type="ECO:0000313" key="4">
    <source>
        <dbReference type="Proteomes" id="UP000789342"/>
    </source>
</evidence>